<comment type="caution">
    <text evidence="1">The sequence shown here is derived from an EMBL/GenBank/DDBJ whole genome shotgun (WGS) entry which is preliminary data.</text>
</comment>
<evidence type="ECO:0000313" key="2">
    <source>
        <dbReference type="Proteomes" id="UP000814033"/>
    </source>
</evidence>
<gene>
    <name evidence="1" type="ORF">FA95DRAFT_1609306</name>
</gene>
<evidence type="ECO:0000313" key="1">
    <source>
        <dbReference type="EMBL" id="KAI0043524.1"/>
    </source>
</evidence>
<reference evidence="1" key="2">
    <citation type="journal article" date="2022" name="New Phytol.">
        <title>Evolutionary transition to the ectomycorrhizal habit in the genomes of a hyperdiverse lineage of mushroom-forming fungi.</title>
        <authorList>
            <person name="Looney B."/>
            <person name="Miyauchi S."/>
            <person name="Morin E."/>
            <person name="Drula E."/>
            <person name="Courty P.E."/>
            <person name="Kohler A."/>
            <person name="Kuo A."/>
            <person name="LaButti K."/>
            <person name="Pangilinan J."/>
            <person name="Lipzen A."/>
            <person name="Riley R."/>
            <person name="Andreopoulos W."/>
            <person name="He G."/>
            <person name="Johnson J."/>
            <person name="Nolan M."/>
            <person name="Tritt A."/>
            <person name="Barry K.W."/>
            <person name="Grigoriev I.V."/>
            <person name="Nagy L.G."/>
            <person name="Hibbett D."/>
            <person name="Henrissat B."/>
            <person name="Matheny P.B."/>
            <person name="Labbe J."/>
            <person name="Martin F.M."/>
        </authorList>
    </citation>
    <scope>NUCLEOTIDE SEQUENCE</scope>
    <source>
        <strain evidence="1">FP105234-sp</strain>
    </source>
</reference>
<accession>A0ACB8RH15</accession>
<protein>
    <submittedName>
        <fullName evidence="1">Uncharacterized protein</fullName>
    </submittedName>
</protein>
<sequence length="234" mass="25334">MIKNLYSRVAARGVDVDVTFEARRPSLVSTENDSAIQTSVSLSVDTLAAFLPAAPTLPWRHVAGLCGSTLRAIQTTLYEDFEKAAPFFAELEFAEEDAAGAEDGREPEEAVDDDADEWASGSQDTPNPPSTELAIRNPDPAIPTIIITPCAPQPRASAASCWVPFQDACFGNLLVVPAHPVVNEVFPPLLAKPLPAPRRWEYTGGHWRAVLPTVEEQPHAALPVMIVRDAGSRW</sequence>
<reference evidence="1" key="1">
    <citation type="submission" date="2021-02" db="EMBL/GenBank/DDBJ databases">
        <authorList>
            <consortium name="DOE Joint Genome Institute"/>
            <person name="Ahrendt S."/>
            <person name="Looney B.P."/>
            <person name="Miyauchi S."/>
            <person name="Morin E."/>
            <person name="Drula E."/>
            <person name="Courty P.E."/>
            <person name="Chicoki N."/>
            <person name="Fauchery L."/>
            <person name="Kohler A."/>
            <person name="Kuo A."/>
            <person name="Labutti K."/>
            <person name="Pangilinan J."/>
            <person name="Lipzen A."/>
            <person name="Riley R."/>
            <person name="Andreopoulos W."/>
            <person name="He G."/>
            <person name="Johnson J."/>
            <person name="Barry K.W."/>
            <person name="Grigoriev I.V."/>
            <person name="Nagy L."/>
            <person name="Hibbett D."/>
            <person name="Henrissat B."/>
            <person name="Matheny P.B."/>
            <person name="Labbe J."/>
            <person name="Martin F."/>
        </authorList>
    </citation>
    <scope>NUCLEOTIDE SEQUENCE</scope>
    <source>
        <strain evidence="1">FP105234-sp</strain>
    </source>
</reference>
<name>A0ACB8RH15_9AGAM</name>
<dbReference type="Proteomes" id="UP000814033">
    <property type="component" value="Unassembled WGS sequence"/>
</dbReference>
<proteinExistence type="predicted"/>
<keyword evidence="2" id="KW-1185">Reference proteome</keyword>
<dbReference type="EMBL" id="MU276014">
    <property type="protein sequence ID" value="KAI0043524.1"/>
    <property type="molecule type" value="Genomic_DNA"/>
</dbReference>
<organism evidence="1 2">
    <name type="scientific">Auriscalpium vulgare</name>
    <dbReference type="NCBI Taxonomy" id="40419"/>
    <lineage>
        <taxon>Eukaryota</taxon>
        <taxon>Fungi</taxon>
        <taxon>Dikarya</taxon>
        <taxon>Basidiomycota</taxon>
        <taxon>Agaricomycotina</taxon>
        <taxon>Agaricomycetes</taxon>
        <taxon>Russulales</taxon>
        <taxon>Auriscalpiaceae</taxon>
        <taxon>Auriscalpium</taxon>
    </lineage>
</organism>